<name>A0A0K2UUS8_LEPSM</name>
<protein>
    <submittedName>
        <fullName evidence="1">Uncharacterized protein</fullName>
    </submittedName>
</protein>
<evidence type="ECO:0000313" key="1">
    <source>
        <dbReference type="EMBL" id="CDW41984.1"/>
    </source>
</evidence>
<dbReference type="GeneID" id="121114033"/>
<dbReference type="EMBL" id="HACA01024623">
    <property type="protein sequence ID" value="CDW41984.1"/>
    <property type="molecule type" value="Transcribed_RNA"/>
</dbReference>
<proteinExistence type="predicted"/>
<reference evidence="1" key="1">
    <citation type="submission" date="2014-05" db="EMBL/GenBank/DDBJ databases">
        <authorList>
            <person name="Chronopoulou M."/>
        </authorList>
    </citation>
    <scope>NUCLEOTIDE SEQUENCE</scope>
    <source>
        <tissue evidence="1">Whole organism</tissue>
    </source>
</reference>
<organism evidence="1">
    <name type="scientific">Lepeophtheirus salmonis</name>
    <name type="common">Salmon louse</name>
    <name type="synonym">Caligus salmonis</name>
    <dbReference type="NCBI Taxonomy" id="72036"/>
    <lineage>
        <taxon>Eukaryota</taxon>
        <taxon>Metazoa</taxon>
        <taxon>Ecdysozoa</taxon>
        <taxon>Arthropoda</taxon>
        <taxon>Crustacea</taxon>
        <taxon>Multicrustacea</taxon>
        <taxon>Hexanauplia</taxon>
        <taxon>Copepoda</taxon>
        <taxon>Siphonostomatoida</taxon>
        <taxon>Caligidae</taxon>
        <taxon>Lepeophtheirus</taxon>
    </lineage>
</organism>
<dbReference type="KEGG" id="lsm:121114033"/>
<sequence>MSLGVNISPARLRMERARTPMGSVPISTIWGYDYPLSDAYYNSVTRNVDDFKESVDSIMRRSRALSESRVTDYHTHKLDNDSYSYSTTPWNATGFYYSPRYPMSFANSYSSISPIKRYYYDYEFNYPYRYPSYRYNWYPSRYTSTGYRPSRYSRFL</sequence>
<accession>A0A0K2UUS8</accession>
<dbReference type="AlphaFoldDB" id="A0A0K2UUS8"/>
<dbReference type="RefSeq" id="XP_040563784.1">
    <property type="nucleotide sequence ID" value="XM_040707850.2"/>
</dbReference>